<evidence type="ECO:0000256" key="2">
    <source>
        <dbReference type="ARBA" id="ARBA00010400"/>
    </source>
</evidence>
<dbReference type="EMBL" id="JN254091">
    <property type="protein sequence ID" value="AEK80904.1"/>
    <property type="molecule type" value="Genomic_DNA"/>
</dbReference>
<comment type="domain">
    <text evidence="5">The RxLR-dEER motif acts to carry the protein into the host cell cytoplasm through binding to cell surface phosphatidylinositol-3-phosphate.</text>
</comment>
<dbReference type="InterPro" id="IPR031825">
    <property type="entry name" value="RXLR"/>
</dbReference>
<evidence type="ECO:0000313" key="7">
    <source>
        <dbReference type="EMBL" id="AEK80905.1"/>
    </source>
</evidence>
<dbReference type="SMR" id="E0W5S3"/>
<gene>
    <name evidence="6" type="primary">Avh</name>
</gene>
<comment type="function">
    <text evidence="5">Effector that suppresses plant defense responses during pathogen infection.</text>
</comment>
<dbReference type="VEuPathDB" id="FungiDB:PHYSODRAFT_286993"/>
<dbReference type="HOGENOM" id="CLU_1117609_0_0_1"/>
<dbReference type="EMBL" id="JN254092">
    <property type="protein sequence ID" value="AEK80905.1"/>
    <property type="molecule type" value="Genomic_DNA"/>
</dbReference>
<dbReference type="PROSITE" id="PS51257">
    <property type="entry name" value="PROKAR_LIPOPROTEIN"/>
    <property type="match status" value="1"/>
</dbReference>
<evidence type="ECO:0000256" key="4">
    <source>
        <dbReference type="ARBA" id="ARBA00022729"/>
    </source>
</evidence>
<sequence>MPADSQRSCSAKLLVVVIALLACACGLSGADTTIANVAPSYSLHGPDQAHGHTKRQLRCHSLLAVDEDAEERGIANNPSVAKVLYKLTPNKQKAAEKLFKRLKLGKNTPSIFTNAKFLKWEKTVAKSFKTNPEAADIVILSPLHSEESKSSTVATV</sequence>
<keyword evidence="4 5" id="KW-0732">Signal</keyword>
<comment type="subcellular location">
    <subcellularLocation>
        <location evidence="1 5">Secreted</location>
    </subcellularLocation>
</comment>
<accession>E0W5S3</accession>
<feature type="chain" id="PRO_5007652783" description="RxLR effector protein" evidence="5">
    <location>
        <begin position="31"/>
        <end position="156"/>
    </location>
</feature>
<dbReference type="KEGG" id="psoj:PHYSODRAFT_286993"/>
<evidence type="ECO:0000313" key="6">
    <source>
        <dbReference type="EMBL" id="AEK80904.1"/>
    </source>
</evidence>
<dbReference type="Pfam" id="PF16810">
    <property type="entry name" value="RXLR"/>
    <property type="match status" value="1"/>
</dbReference>
<organism evidence="6">
    <name type="scientific">Phytophthora sojae</name>
    <name type="common">Soybean stem and root rot agent</name>
    <name type="synonym">Phytophthora megasperma f. sp. glycines</name>
    <dbReference type="NCBI Taxonomy" id="67593"/>
    <lineage>
        <taxon>Eukaryota</taxon>
        <taxon>Sar</taxon>
        <taxon>Stramenopiles</taxon>
        <taxon>Oomycota</taxon>
        <taxon>Peronosporomycetes</taxon>
        <taxon>Peronosporales</taxon>
        <taxon>Peronosporaceae</taxon>
        <taxon>Phytophthora</taxon>
    </lineage>
</organism>
<reference evidence="6" key="1">
    <citation type="journal article" date="2011" name="Plant Cell">
        <title>Transcriptional programming and functional interactions within the Phytophthora sojae RXLR effector repertoire.</title>
        <authorList>
            <person name="Wang Q."/>
            <person name="Han C."/>
            <person name="Ferreira A.O."/>
            <person name="Yu X."/>
            <person name="Ye W."/>
            <person name="Tripathy S."/>
            <person name="Kale S.D."/>
            <person name="Gu B."/>
            <person name="Sheng Y."/>
            <person name="Sui Y."/>
            <person name="Wang X."/>
            <person name="Zhang Z."/>
            <person name="Cheng B."/>
            <person name="Dong S."/>
            <person name="Shan W."/>
            <person name="Zheng X."/>
            <person name="Dou D."/>
            <person name="Tyler B.M."/>
            <person name="Wang Y."/>
        </authorList>
    </citation>
    <scope>NUCLEOTIDE SEQUENCE</scope>
    <source>
        <strain evidence="6">P7074</strain>
        <strain evidence="7">P7076</strain>
    </source>
</reference>
<evidence type="ECO:0000256" key="3">
    <source>
        <dbReference type="ARBA" id="ARBA00022525"/>
    </source>
</evidence>
<evidence type="ECO:0000256" key="1">
    <source>
        <dbReference type="ARBA" id="ARBA00004613"/>
    </source>
</evidence>
<comment type="similarity">
    <text evidence="2 5">Belongs to the RxLR effector family.</text>
</comment>
<protein>
    <recommendedName>
        <fullName evidence="5">RxLR effector protein</fullName>
    </recommendedName>
</protein>
<name>E0W5S3_PHYSO</name>
<evidence type="ECO:0000256" key="5">
    <source>
        <dbReference type="RuleBase" id="RU367124"/>
    </source>
</evidence>
<feature type="signal peptide" evidence="5">
    <location>
        <begin position="1"/>
        <end position="30"/>
    </location>
</feature>
<dbReference type="AlphaFoldDB" id="E0W5S3"/>
<dbReference type="RefSeq" id="XP_009532894.1">
    <property type="nucleotide sequence ID" value="XM_009534599.1"/>
</dbReference>
<proteinExistence type="inferred from homology"/>
<keyword evidence="3 5" id="KW-0964">Secreted</keyword>